<feature type="transmembrane region" description="Helical" evidence="1">
    <location>
        <begin position="27"/>
        <end position="48"/>
    </location>
</feature>
<dbReference type="Pfam" id="PF13160">
    <property type="entry name" value="DUF3995"/>
    <property type="match status" value="1"/>
</dbReference>
<keyword evidence="3" id="KW-1185">Reference proteome</keyword>
<dbReference type="Proteomes" id="UP000310458">
    <property type="component" value="Unassembled WGS sequence"/>
</dbReference>
<dbReference type="OrthoDB" id="3732080at2"/>
<keyword evidence="1" id="KW-0472">Membrane</keyword>
<feature type="transmembrane region" description="Helical" evidence="1">
    <location>
        <begin position="68"/>
        <end position="93"/>
    </location>
</feature>
<sequence length="173" mass="18548">MCLRSGVMARGSDLSRRSRRTEHRATALLRTAAFLGLLNAAPNLYWALGGDFLLDTIGEWIIQLQADAPVLLGGALVLIFTVKTAVSLLPLLLLGRLRNSRPLRVAAITASAALILYGASGAVVNVVLLVFTDVQDPTGRIGQAAIWYPMLLIWGLVLAGGLRTLRRCDVMSA</sequence>
<organism evidence="2 3">
    <name type="scientific">Nesterenkonia salmonea</name>
    <dbReference type="NCBI Taxonomy" id="1804987"/>
    <lineage>
        <taxon>Bacteria</taxon>
        <taxon>Bacillati</taxon>
        <taxon>Actinomycetota</taxon>
        <taxon>Actinomycetes</taxon>
        <taxon>Micrococcales</taxon>
        <taxon>Micrococcaceae</taxon>
        <taxon>Nesterenkonia</taxon>
    </lineage>
</organism>
<reference evidence="2 3" key="1">
    <citation type="submission" date="2019-05" db="EMBL/GenBank/DDBJ databases">
        <title>Nesterenkonia sp. GY074 isolated from the Southern Atlantic Ocean.</title>
        <authorList>
            <person name="Zhang G."/>
        </authorList>
    </citation>
    <scope>NUCLEOTIDE SEQUENCE [LARGE SCALE GENOMIC DNA]</scope>
    <source>
        <strain evidence="2 3">GY074</strain>
    </source>
</reference>
<dbReference type="EMBL" id="VAVZ01000024">
    <property type="protein sequence ID" value="TLP96224.1"/>
    <property type="molecule type" value="Genomic_DNA"/>
</dbReference>
<feature type="transmembrane region" description="Helical" evidence="1">
    <location>
        <begin position="146"/>
        <end position="165"/>
    </location>
</feature>
<keyword evidence="1" id="KW-1133">Transmembrane helix</keyword>
<dbReference type="InterPro" id="IPR025058">
    <property type="entry name" value="DUF3995"/>
</dbReference>
<evidence type="ECO:0000313" key="2">
    <source>
        <dbReference type="EMBL" id="TLP96224.1"/>
    </source>
</evidence>
<evidence type="ECO:0000313" key="3">
    <source>
        <dbReference type="Proteomes" id="UP000310458"/>
    </source>
</evidence>
<dbReference type="AlphaFoldDB" id="A0A5R9B9Z0"/>
<protein>
    <submittedName>
        <fullName evidence="2">DUF3995 domain-containing protein</fullName>
    </submittedName>
</protein>
<evidence type="ECO:0000256" key="1">
    <source>
        <dbReference type="SAM" id="Phobius"/>
    </source>
</evidence>
<gene>
    <name evidence="2" type="ORF">FEF26_09550</name>
</gene>
<comment type="caution">
    <text evidence="2">The sequence shown here is derived from an EMBL/GenBank/DDBJ whole genome shotgun (WGS) entry which is preliminary data.</text>
</comment>
<proteinExistence type="predicted"/>
<feature type="transmembrane region" description="Helical" evidence="1">
    <location>
        <begin position="105"/>
        <end position="131"/>
    </location>
</feature>
<keyword evidence="1" id="KW-0812">Transmembrane</keyword>
<accession>A0A5R9B9Z0</accession>
<name>A0A5R9B9Z0_9MICC</name>